<accession>A0A5J4ZJJ2</accession>
<sequence>MFMVTWHSPDCPLGLWVFDNLEKKYCDETSWLKSERRLLFDRINSGLLEIYQCFKDPHPWVKPVTRRVASNWSRDGIKNELYNKLLASQENNANDDKAEMVLEVGSQWLDLGADIDVIGITYYGITCEPVHF</sequence>
<evidence type="ECO:0000313" key="3">
    <source>
        <dbReference type="Proteomes" id="UP000325577"/>
    </source>
</evidence>
<dbReference type="Pfam" id="PF14309">
    <property type="entry name" value="DUF4378"/>
    <property type="match status" value="1"/>
</dbReference>
<proteinExistence type="predicted"/>
<dbReference type="Proteomes" id="UP000325577">
    <property type="component" value="Linkage Group LG7"/>
</dbReference>
<name>A0A5J4ZJJ2_9ASTE</name>
<dbReference type="AlphaFoldDB" id="A0A5J4ZJJ2"/>
<dbReference type="InterPro" id="IPR025486">
    <property type="entry name" value="DUF4378"/>
</dbReference>
<keyword evidence="3" id="KW-1185">Reference proteome</keyword>
<evidence type="ECO:0000313" key="2">
    <source>
        <dbReference type="EMBL" id="KAA8518850.1"/>
    </source>
</evidence>
<protein>
    <recommendedName>
        <fullName evidence="1">DUF4378 domain-containing protein</fullName>
    </recommendedName>
</protein>
<reference evidence="2 3" key="1">
    <citation type="submission" date="2019-09" db="EMBL/GenBank/DDBJ databases">
        <title>A chromosome-level genome assembly of the Chinese tupelo Nyssa sinensis.</title>
        <authorList>
            <person name="Yang X."/>
            <person name="Kang M."/>
            <person name="Yang Y."/>
            <person name="Xiong H."/>
            <person name="Wang M."/>
            <person name="Zhang Z."/>
            <person name="Wang Z."/>
            <person name="Wu H."/>
            <person name="Ma T."/>
            <person name="Liu J."/>
            <person name="Xi Z."/>
        </authorList>
    </citation>
    <scope>NUCLEOTIDE SEQUENCE [LARGE SCALE GENOMIC DNA]</scope>
    <source>
        <strain evidence="2">J267</strain>
        <tissue evidence="2">Leaf</tissue>
    </source>
</reference>
<dbReference type="PANTHER" id="PTHR46836:SF8">
    <property type="entry name" value="AFADIN"/>
    <property type="match status" value="1"/>
</dbReference>
<gene>
    <name evidence="2" type="ORF">F0562_016376</name>
</gene>
<dbReference type="PANTHER" id="PTHR46836">
    <property type="entry name" value="AFADIN"/>
    <property type="match status" value="1"/>
</dbReference>
<feature type="domain" description="DUF4378" evidence="1">
    <location>
        <begin position="2"/>
        <end position="120"/>
    </location>
</feature>
<dbReference type="EMBL" id="CM018050">
    <property type="protein sequence ID" value="KAA8518850.1"/>
    <property type="molecule type" value="Genomic_DNA"/>
</dbReference>
<evidence type="ECO:0000259" key="1">
    <source>
        <dbReference type="Pfam" id="PF14309"/>
    </source>
</evidence>
<organism evidence="2 3">
    <name type="scientific">Nyssa sinensis</name>
    <dbReference type="NCBI Taxonomy" id="561372"/>
    <lineage>
        <taxon>Eukaryota</taxon>
        <taxon>Viridiplantae</taxon>
        <taxon>Streptophyta</taxon>
        <taxon>Embryophyta</taxon>
        <taxon>Tracheophyta</taxon>
        <taxon>Spermatophyta</taxon>
        <taxon>Magnoliopsida</taxon>
        <taxon>eudicotyledons</taxon>
        <taxon>Gunneridae</taxon>
        <taxon>Pentapetalae</taxon>
        <taxon>asterids</taxon>
        <taxon>Cornales</taxon>
        <taxon>Nyssaceae</taxon>
        <taxon>Nyssa</taxon>
    </lineage>
</organism>
<dbReference type="OrthoDB" id="1925259at2759"/>